<reference evidence="6" key="1">
    <citation type="submission" date="2010-02" db="EMBL/GenBank/DDBJ databases">
        <title>Complete sequence of Ferroglobus placidus DSM 10642.</title>
        <authorList>
            <consortium name="US DOE Joint Genome Institute"/>
            <person name="Lucas S."/>
            <person name="Copeland A."/>
            <person name="Lapidus A."/>
            <person name="Cheng J.-F."/>
            <person name="Bruce D."/>
            <person name="Goodwin L."/>
            <person name="Pitluck S."/>
            <person name="Saunders E."/>
            <person name="Brettin T."/>
            <person name="Detter J.C."/>
            <person name="Han C."/>
            <person name="Tapia R."/>
            <person name="Larimer F."/>
            <person name="Land M."/>
            <person name="Hauser L."/>
            <person name="Kyrpides N."/>
            <person name="Ivanova N."/>
            <person name="Holmes D."/>
            <person name="Lovley D."/>
            <person name="Kyrpides N."/>
            <person name="Anderson I.J."/>
            <person name="Woyke T."/>
        </authorList>
    </citation>
    <scope>NUCLEOTIDE SEQUENCE [LARGE SCALE GENOMIC DNA]</scope>
    <source>
        <strain evidence="6">DSM 10642 / AEDII12DO</strain>
    </source>
</reference>
<keyword evidence="6" id="KW-1185">Reference proteome</keyword>
<dbReference type="GO" id="GO:0032259">
    <property type="term" value="P:methylation"/>
    <property type="evidence" value="ECO:0007669"/>
    <property type="project" value="UniProtKB-KW"/>
</dbReference>
<dbReference type="AlphaFoldDB" id="D3RYZ1"/>
<dbReference type="InterPro" id="IPR029026">
    <property type="entry name" value="tRNA_m1G_MTases_N"/>
</dbReference>
<evidence type="ECO:0000259" key="4">
    <source>
        <dbReference type="Pfam" id="PF08032"/>
    </source>
</evidence>
<dbReference type="InterPro" id="IPR004441">
    <property type="entry name" value="rRNA_MeTrfase_TrmH"/>
</dbReference>
<dbReference type="NCBIfam" id="TIGR00186">
    <property type="entry name" value="rRNA_methyl_3"/>
    <property type="match status" value="1"/>
</dbReference>
<reference evidence="5 6" key="2">
    <citation type="journal article" date="2011" name="Stand. Genomic Sci.">
        <title>Complete genome sequence of Ferroglobus placidus AEDII12DO.</title>
        <authorList>
            <person name="Anderson I."/>
            <person name="Risso C."/>
            <person name="Holmes D."/>
            <person name="Lucas S."/>
            <person name="Copeland A."/>
            <person name="Lapidus A."/>
            <person name="Cheng J.F."/>
            <person name="Bruce D."/>
            <person name="Goodwin L."/>
            <person name="Pitluck S."/>
            <person name="Saunders E."/>
            <person name="Brettin T."/>
            <person name="Detter J.C."/>
            <person name="Han C."/>
            <person name="Tapia R."/>
            <person name="Larimer F."/>
            <person name="Land M."/>
            <person name="Hauser L."/>
            <person name="Woyke T."/>
            <person name="Lovley D."/>
            <person name="Kyrpides N."/>
            <person name="Ivanova N."/>
        </authorList>
    </citation>
    <scope>NUCLEOTIDE SEQUENCE [LARGE SCALE GENOMIC DNA]</scope>
    <source>
        <strain evidence="6">DSM 10642 / AEDII12DO</strain>
    </source>
</reference>
<organism evidence="5 6">
    <name type="scientific">Ferroglobus placidus (strain DSM 10642 / AEDII12DO)</name>
    <dbReference type="NCBI Taxonomy" id="589924"/>
    <lineage>
        <taxon>Archaea</taxon>
        <taxon>Methanobacteriati</taxon>
        <taxon>Methanobacteriota</taxon>
        <taxon>Archaeoglobi</taxon>
        <taxon>Archaeoglobales</taxon>
        <taxon>Archaeoglobaceae</taxon>
        <taxon>Ferroglobus</taxon>
    </lineage>
</organism>
<sequence>MRVTGVNSIAEALKAGVVNKIYVGEHINPRVAKILAEAKKQKVPIVKVKNLKKIEADVSPVKYYDFDFVVEKALRENGFILFLDSVQDPQNLGAVLRTAEFFGCSGVVIPKRRAAQVTETVVEVSQGAAFHLKISRVENLANSIKKIKKYGFLVVGAEIGGKDLRSVKFTPPLALVVGGEDRGISQPVKKMCDFLVEIKGVGKTPSLNLSVAAGILLYEVRRHL</sequence>
<dbReference type="GeneID" id="8779074"/>
<dbReference type="InterPro" id="IPR013123">
    <property type="entry name" value="SpoU_subst-bd"/>
</dbReference>
<dbReference type="EMBL" id="CP001899">
    <property type="protein sequence ID" value="ADC65704.1"/>
    <property type="molecule type" value="Genomic_DNA"/>
</dbReference>
<evidence type="ECO:0000313" key="5">
    <source>
        <dbReference type="EMBL" id="ADC65704.1"/>
    </source>
</evidence>
<feature type="domain" description="RNA 2-O ribose methyltransferase substrate binding" evidence="4">
    <location>
        <begin position="3"/>
        <end position="48"/>
    </location>
</feature>
<dbReference type="GO" id="GO:0003723">
    <property type="term" value="F:RNA binding"/>
    <property type="evidence" value="ECO:0007669"/>
    <property type="project" value="InterPro"/>
</dbReference>
<dbReference type="PANTHER" id="PTHR46429">
    <property type="entry name" value="23S RRNA (GUANOSINE-2'-O-)-METHYLTRANSFERASE RLMB"/>
    <property type="match status" value="1"/>
</dbReference>
<dbReference type="InterPro" id="IPR001537">
    <property type="entry name" value="SpoU_MeTrfase"/>
</dbReference>
<dbReference type="GO" id="GO:0006396">
    <property type="term" value="P:RNA processing"/>
    <property type="evidence" value="ECO:0007669"/>
    <property type="project" value="InterPro"/>
</dbReference>
<dbReference type="Proteomes" id="UP000002613">
    <property type="component" value="Chromosome"/>
</dbReference>
<evidence type="ECO:0000256" key="2">
    <source>
        <dbReference type="ARBA" id="ARBA00022679"/>
    </source>
</evidence>
<dbReference type="Gene3D" id="3.40.1280.10">
    <property type="match status" value="1"/>
</dbReference>
<accession>D3RYZ1</accession>
<dbReference type="RefSeq" id="WP_012966044.1">
    <property type="nucleotide sequence ID" value="NC_013849.1"/>
</dbReference>
<dbReference type="Gene3D" id="3.30.1330.30">
    <property type="match status" value="1"/>
</dbReference>
<dbReference type="KEGG" id="fpl:Ferp_1553"/>
<gene>
    <name evidence="5" type="ordered locus">Ferp_1553</name>
</gene>
<dbReference type="Pfam" id="PF08032">
    <property type="entry name" value="SpoU_sub_bind"/>
    <property type="match status" value="1"/>
</dbReference>
<keyword evidence="1 5" id="KW-0489">Methyltransferase</keyword>
<dbReference type="InterPro" id="IPR029064">
    <property type="entry name" value="Ribosomal_eL30-like_sf"/>
</dbReference>
<dbReference type="STRING" id="589924.Ferp_1553"/>
<dbReference type="PANTHER" id="PTHR46429:SF1">
    <property type="entry name" value="23S RRNA (GUANOSINE-2'-O-)-METHYLTRANSFERASE RLMB"/>
    <property type="match status" value="1"/>
</dbReference>
<keyword evidence="2 5" id="KW-0808">Transferase</keyword>
<dbReference type="eggNOG" id="arCOG01018">
    <property type="taxonomic scope" value="Archaea"/>
</dbReference>
<proteinExistence type="predicted"/>
<dbReference type="SUPFAM" id="SSF75217">
    <property type="entry name" value="alpha/beta knot"/>
    <property type="match status" value="1"/>
</dbReference>
<evidence type="ECO:0000313" key="6">
    <source>
        <dbReference type="Proteomes" id="UP000002613"/>
    </source>
</evidence>
<protein>
    <submittedName>
        <fullName evidence="5">RNA methyltransferase, TrmH family, group 3</fullName>
    </submittedName>
</protein>
<feature type="domain" description="tRNA/rRNA methyltransferase SpoU type" evidence="3">
    <location>
        <begin position="79"/>
        <end position="218"/>
    </location>
</feature>
<name>D3RYZ1_FERPA</name>
<dbReference type="CDD" id="cd18103">
    <property type="entry name" value="SpoU-like_RlmB"/>
    <property type="match status" value="1"/>
</dbReference>
<dbReference type="GO" id="GO:0005829">
    <property type="term" value="C:cytosol"/>
    <property type="evidence" value="ECO:0007669"/>
    <property type="project" value="TreeGrafter"/>
</dbReference>
<evidence type="ECO:0000259" key="3">
    <source>
        <dbReference type="Pfam" id="PF00588"/>
    </source>
</evidence>
<evidence type="ECO:0000256" key="1">
    <source>
        <dbReference type="ARBA" id="ARBA00022603"/>
    </source>
</evidence>
<dbReference type="Pfam" id="PF00588">
    <property type="entry name" value="SpoU_methylase"/>
    <property type="match status" value="1"/>
</dbReference>
<dbReference type="OrthoDB" id="50169at2157"/>
<dbReference type="HOGENOM" id="CLU_021322_0_1_2"/>
<dbReference type="PaxDb" id="589924-Ferp_1553"/>
<dbReference type="GO" id="GO:0008173">
    <property type="term" value="F:RNA methyltransferase activity"/>
    <property type="evidence" value="ECO:0007669"/>
    <property type="project" value="InterPro"/>
</dbReference>
<dbReference type="InterPro" id="IPR029028">
    <property type="entry name" value="Alpha/beta_knot_MTases"/>
</dbReference>